<dbReference type="EMBL" id="WHWC01000005">
    <property type="protein sequence ID" value="KAG8382721.1"/>
    <property type="molecule type" value="Genomic_DNA"/>
</dbReference>
<reference evidence="2" key="1">
    <citation type="submission" date="2019-10" db="EMBL/GenBank/DDBJ databases">
        <authorList>
            <person name="Zhang R."/>
            <person name="Pan Y."/>
            <person name="Wang J."/>
            <person name="Ma R."/>
            <person name="Yu S."/>
        </authorList>
    </citation>
    <scope>NUCLEOTIDE SEQUENCE</scope>
    <source>
        <strain evidence="2">LA-IB0</strain>
        <tissue evidence="2">Leaf</tissue>
    </source>
</reference>
<dbReference type="PANTHER" id="PTHR13382">
    <property type="entry name" value="MITOCHONDRIAL ATP SYNTHASE COUPLING FACTOR B"/>
    <property type="match status" value="1"/>
</dbReference>
<dbReference type="SUPFAM" id="SSF81383">
    <property type="entry name" value="F-box domain"/>
    <property type="match status" value="1"/>
</dbReference>
<dbReference type="InterPro" id="IPR032675">
    <property type="entry name" value="LRR_dom_sf"/>
</dbReference>
<evidence type="ECO:0000313" key="2">
    <source>
        <dbReference type="EMBL" id="KAG8382721.1"/>
    </source>
</evidence>
<sequence>MEENKDEETCLEERSSISSPHESLFFVLAYLPLFQLLSMTQVCKSIRDAINNDILPWMNLIVEPPLSCRLTDDILIELVVSKAKGRLQILALINCVKITDDGLSRVVAQNPHITKLHVPGCTSLSPEGVIKAVKFLSENNHNLNTLEINGIYGIHKEHLQTLHKLINHNQTQHNQDLNKILYHEYTKSSTLKHNDTNRPIDVDVCPKCDEVRMVFDCPRIHCECRGCDLCITRCIECGICLRGSDEEVEESCCEDMLCLECWLKLPKCNFCNKPYCNKHADQQHRVLGSIGFVCDACHSNFN</sequence>
<gene>
    <name evidence="2" type="ORF">BUALT_Bualt05G0106800</name>
</gene>
<evidence type="ECO:0000259" key="1">
    <source>
        <dbReference type="PROSITE" id="PS50181"/>
    </source>
</evidence>
<dbReference type="PANTHER" id="PTHR13382:SF16">
    <property type="entry name" value="F-BOX PROTEIN SKIP28"/>
    <property type="match status" value="1"/>
</dbReference>
<protein>
    <recommendedName>
        <fullName evidence="1">F-box domain-containing protein</fullName>
    </recommendedName>
</protein>
<dbReference type="Proteomes" id="UP000826271">
    <property type="component" value="Unassembled WGS sequence"/>
</dbReference>
<dbReference type="InterPro" id="IPR001810">
    <property type="entry name" value="F-box_dom"/>
</dbReference>
<feature type="domain" description="F-box" evidence="1">
    <location>
        <begin position="13"/>
        <end position="60"/>
    </location>
</feature>
<accession>A0AAV6XI65</accession>
<comment type="caution">
    <text evidence="2">The sequence shown here is derived from an EMBL/GenBank/DDBJ whole genome shotgun (WGS) entry which is preliminary data.</text>
</comment>
<dbReference type="AlphaFoldDB" id="A0AAV6XI65"/>
<dbReference type="InterPro" id="IPR050648">
    <property type="entry name" value="F-box_LRR-repeat"/>
</dbReference>
<name>A0AAV6XI65_9LAMI</name>
<dbReference type="SUPFAM" id="SSF52047">
    <property type="entry name" value="RNI-like"/>
    <property type="match status" value="1"/>
</dbReference>
<proteinExistence type="predicted"/>
<organism evidence="2 3">
    <name type="scientific">Buddleja alternifolia</name>
    <dbReference type="NCBI Taxonomy" id="168488"/>
    <lineage>
        <taxon>Eukaryota</taxon>
        <taxon>Viridiplantae</taxon>
        <taxon>Streptophyta</taxon>
        <taxon>Embryophyta</taxon>
        <taxon>Tracheophyta</taxon>
        <taxon>Spermatophyta</taxon>
        <taxon>Magnoliopsida</taxon>
        <taxon>eudicotyledons</taxon>
        <taxon>Gunneridae</taxon>
        <taxon>Pentapetalae</taxon>
        <taxon>asterids</taxon>
        <taxon>lamiids</taxon>
        <taxon>Lamiales</taxon>
        <taxon>Scrophulariaceae</taxon>
        <taxon>Buddlejeae</taxon>
        <taxon>Buddleja</taxon>
    </lineage>
</organism>
<dbReference type="InterPro" id="IPR036047">
    <property type="entry name" value="F-box-like_dom_sf"/>
</dbReference>
<dbReference type="PROSITE" id="PS50181">
    <property type="entry name" value="FBOX"/>
    <property type="match status" value="1"/>
</dbReference>
<keyword evidence="3" id="KW-1185">Reference proteome</keyword>
<evidence type="ECO:0000313" key="3">
    <source>
        <dbReference type="Proteomes" id="UP000826271"/>
    </source>
</evidence>
<dbReference type="GO" id="GO:0005737">
    <property type="term" value="C:cytoplasm"/>
    <property type="evidence" value="ECO:0007669"/>
    <property type="project" value="TreeGrafter"/>
</dbReference>
<dbReference type="Pfam" id="PF12937">
    <property type="entry name" value="F-box-like"/>
    <property type="match status" value="1"/>
</dbReference>
<dbReference type="Gene3D" id="3.80.10.10">
    <property type="entry name" value="Ribonuclease Inhibitor"/>
    <property type="match status" value="1"/>
</dbReference>